<name>A0A8C6EVM1_MARMA</name>
<dbReference type="Ensembl" id="ENSMMMT00000021912.1">
    <property type="protein sequence ID" value="ENSMMMP00000019286.1"/>
    <property type="gene ID" value="ENSMMMG00000017058.1"/>
</dbReference>
<organism evidence="1 2">
    <name type="scientific">Marmota marmota marmota</name>
    <name type="common">Alpine marmot</name>
    <dbReference type="NCBI Taxonomy" id="9994"/>
    <lineage>
        <taxon>Eukaryota</taxon>
        <taxon>Metazoa</taxon>
        <taxon>Chordata</taxon>
        <taxon>Craniata</taxon>
        <taxon>Vertebrata</taxon>
        <taxon>Euteleostomi</taxon>
        <taxon>Mammalia</taxon>
        <taxon>Eutheria</taxon>
        <taxon>Euarchontoglires</taxon>
        <taxon>Glires</taxon>
        <taxon>Rodentia</taxon>
        <taxon>Sciuromorpha</taxon>
        <taxon>Sciuridae</taxon>
        <taxon>Xerinae</taxon>
        <taxon>Marmotini</taxon>
        <taxon>Marmota</taxon>
    </lineage>
</organism>
<evidence type="ECO:0000313" key="2">
    <source>
        <dbReference type="Proteomes" id="UP000694407"/>
    </source>
</evidence>
<evidence type="ECO:0000313" key="1">
    <source>
        <dbReference type="Ensembl" id="ENSMMMP00000019286.1"/>
    </source>
</evidence>
<sequence length="59" mass="6289">HLSHSPVTEFHAIAQVGVELVGSIDSPTSMSQRAGTTGVPTRLGPEILEYLQRCSRLGT</sequence>
<accession>A0A8C6EVM1</accession>
<protein>
    <submittedName>
        <fullName evidence="1">Uncharacterized protein</fullName>
    </submittedName>
</protein>
<dbReference type="PRINTS" id="PR02045">
    <property type="entry name" value="F138DOMAIN"/>
</dbReference>
<reference evidence="1" key="1">
    <citation type="submission" date="2025-08" db="UniProtKB">
        <authorList>
            <consortium name="Ensembl"/>
        </authorList>
    </citation>
    <scope>IDENTIFICATION</scope>
</reference>
<proteinExistence type="predicted"/>
<dbReference type="Proteomes" id="UP000694407">
    <property type="component" value="Unplaced"/>
</dbReference>
<reference evidence="1" key="2">
    <citation type="submission" date="2025-09" db="UniProtKB">
        <authorList>
            <consortium name="Ensembl"/>
        </authorList>
    </citation>
    <scope>IDENTIFICATION</scope>
</reference>
<keyword evidence="2" id="KW-1185">Reference proteome</keyword>
<dbReference type="AlphaFoldDB" id="A0A8C6EVM1"/>